<feature type="compositionally biased region" description="Basic and acidic residues" evidence="1">
    <location>
        <begin position="31"/>
        <end position="46"/>
    </location>
</feature>
<feature type="compositionally biased region" description="Low complexity" evidence="1">
    <location>
        <begin position="86"/>
        <end position="98"/>
    </location>
</feature>
<gene>
    <name evidence="3" type="ORF">AB675_7144</name>
</gene>
<dbReference type="InterPro" id="IPR050623">
    <property type="entry name" value="Glucan_succinyl_AcylTrfase"/>
</dbReference>
<feature type="compositionally biased region" description="Low complexity" evidence="1">
    <location>
        <begin position="9"/>
        <end position="19"/>
    </location>
</feature>
<feature type="region of interest" description="Disordered" evidence="1">
    <location>
        <begin position="1"/>
        <end position="138"/>
    </location>
</feature>
<reference evidence="3 4" key="1">
    <citation type="submission" date="2015-06" db="EMBL/GenBank/DDBJ databases">
        <title>Draft genome of the ant-associated black yeast Phialophora attae CBS 131958.</title>
        <authorList>
            <person name="Moreno L.F."/>
            <person name="Stielow B.J."/>
            <person name="de Hoog S."/>
            <person name="Vicente V.A."/>
            <person name="Weiss V.A."/>
            <person name="de Vries M."/>
            <person name="Cruz L.M."/>
            <person name="Souza E.M."/>
        </authorList>
    </citation>
    <scope>NUCLEOTIDE SEQUENCE [LARGE SCALE GENOMIC DNA]</scope>
    <source>
        <strain evidence="3 4">CBS 131958</strain>
    </source>
</reference>
<feature type="compositionally biased region" description="Polar residues" evidence="1">
    <location>
        <begin position="111"/>
        <end position="120"/>
    </location>
</feature>
<dbReference type="RefSeq" id="XP_018003606.1">
    <property type="nucleotide sequence ID" value="XM_018147490.1"/>
</dbReference>
<dbReference type="PANTHER" id="PTHR36927">
    <property type="entry name" value="BLR4337 PROTEIN"/>
    <property type="match status" value="1"/>
</dbReference>
<dbReference type="GO" id="GO:0016747">
    <property type="term" value="F:acyltransferase activity, transferring groups other than amino-acyl groups"/>
    <property type="evidence" value="ECO:0007669"/>
    <property type="project" value="InterPro"/>
</dbReference>
<evidence type="ECO:0000313" key="3">
    <source>
        <dbReference type="EMBL" id="KPI43643.1"/>
    </source>
</evidence>
<dbReference type="OrthoDB" id="4141464at2759"/>
<name>A0A0N1HVA7_9EURO</name>
<feature type="compositionally biased region" description="Polar residues" evidence="1">
    <location>
        <begin position="57"/>
        <end position="73"/>
    </location>
</feature>
<dbReference type="InterPro" id="IPR002656">
    <property type="entry name" value="Acyl_transf_3_dom"/>
</dbReference>
<dbReference type="Pfam" id="PF01757">
    <property type="entry name" value="Acyl_transf_3"/>
    <property type="match status" value="1"/>
</dbReference>
<dbReference type="PANTHER" id="PTHR36927:SF4">
    <property type="entry name" value="BLR5718 PROTEIN"/>
    <property type="match status" value="1"/>
</dbReference>
<keyword evidence="4" id="KW-1185">Reference proteome</keyword>
<evidence type="ECO:0000256" key="1">
    <source>
        <dbReference type="SAM" id="MobiDB-lite"/>
    </source>
</evidence>
<dbReference type="GeneID" id="28739370"/>
<feature type="compositionally biased region" description="Polar residues" evidence="1">
    <location>
        <begin position="562"/>
        <end position="574"/>
    </location>
</feature>
<dbReference type="EMBL" id="LFJN01000005">
    <property type="protein sequence ID" value="KPI43643.1"/>
    <property type="molecule type" value="Genomic_DNA"/>
</dbReference>
<dbReference type="VEuPathDB" id="FungiDB:AB675_7144"/>
<feature type="domain" description="Acyltransferase 3" evidence="2">
    <location>
        <begin position="145"/>
        <end position="310"/>
    </location>
</feature>
<protein>
    <recommendedName>
        <fullName evidence="2">Acyltransferase 3 domain-containing protein</fullName>
    </recommendedName>
</protein>
<accession>A0A0N1HVA7</accession>
<dbReference type="Proteomes" id="UP000038010">
    <property type="component" value="Unassembled WGS sequence"/>
</dbReference>
<dbReference type="AlphaFoldDB" id="A0A0N1HVA7"/>
<evidence type="ECO:0000313" key="4">
    <source>
        <dbReference type="Proteomes" id="UP000038010"/>
    </source>
</evidence>
<feature type="region of interest" description="Disordered" evidence="1">
    <location>
        <begin position="562"/>
        <end position="584"/>
    </location>
</feature>
<sequence>MADDTASTNSGSSDRNSNHSSRRAMLGLRQLSDDTKHFFRDNYKKARDLRRNRHSNESPNSPSVDTESPTSLADSVPTSPSPLPYTPTKSSSSTFSFSRDSRSAHHASPAVTASRSNKSLPRTPVVPRQQTPSLSSAKPRLHHISTLRIGLTSLVVYHHTALPYGGLGRWGWQSTFTPGISPTLTCLTGFNQTFFMGGFFWIAGYLTYGQLRRIATTESSRDRRPKQKQSLPDFALSRMKRLVLPTIGYTLILRPLASLMIAVDQNNWQLLSQQQIIQILKSYFMNLRGVTGPVWFPALLFIFDTLAAGLASVHPETFTSNQSSLKPGSWQANAFKWGACLSPLWHRTQSAFSIPQAQFGSRSISYLHTSRTQQKPLRKLALAFSVMTLGLGAVAASVALQRQGSLSKLSIPQAVKLLEGHGTLQSAMYALWNELGFVTVFPALLAVCQRYCNTKAWTTIRLPRWVWPFSQTSEQRPGNGKGREEQQKSGEWIEIDLSRYAYATFLVHAIVSLGVELAMERFILPKLFALPAPVKIAKASKAAPSGETVGAGGWLSQALPSTKASTKTANTGSKSAAKPSGWSTGNGASVSWWLPPLLTVTVGTVNVVASWAVGIGLLEGIPVMQRWI</sequence>
<comment type="caution">
    <text evidence="3">The sequence shown here is derived from an EMBL/GenBank/DDBJ whole genome shotgun (WGS) entry which is preliminary data.</text>
</comment>
<proteinExistence type="predicted"/>
<evidence type="ECO:0000259" key="2">
    <source>
        <dbReference type="Pfam" id="PF01757"/>
    </source>
</evidence>
<organism evidence="3 4">
    <name type="scientific">Cyphellophora attinorum</name>
    <dbReference type="NCBI Taxonomy" id="1664694"/>
    <lineage>
        <taxon>Eukaryota</taxon>
        <taxon>Fungi</taxon>
        <taxon>Dikarya</taxon>
        <taxon>Ascomycota</taxon>
        <taxon>Pezizomycotina</taxon>
        <taxon>Eurotiomycetes</taxon>
        <taxon>Chaetothyriomycetidae</taxon>
        <taxon>Chaetothyriales</taxon>
        <taxon>Cyphellophoraceae</taxon>
        <taxon>Cyphellophora</taxon>
    </lineage>
</organism>